<accession>A0ACC0IRF6</accession>
<evidence type="ECO:0000313" key="2">
    <source>
        <dbReference type="Proteomes" id="UP001060215"/>
    </source>
</evidence>
<comment type="caution">
    <text evidence="1">The sequence shown here is derived from an EMBL/GenBank/DDBJ whole genome shotgun (WGS) entry which is preliminary data.</text>
</comment>
<gene>
    <name evidence="1" type="ORF">LOK49_LG02G00032</name>
</gene>
<sequence>MGEQLVHRMRMRSKHFIALHLRILNSLNIPLLLETVCVFTAPIFSANAAWATYLLTKEVKGTGAGLTAAALLAMICCQLLTETNYAVTTPETNGTVTGTFGWEFL</sequence>
<reference evidence="1 2" key="1">
    <citation type="journal article" date="2022" name="Plant J.">
        <title>Chromosome-level genome of Camellia lanceoleosa provides a valuable resource for understanding genome evolution and self-incompatibility.</title>
        <authorList>
            <person name="Gong W."/>
            <person name="Xiao S."/>
            <person name="Wang L."/>
            <person name="Liao Z."/>
            <person name="Chang Y."/>
            <person name="Mo W."/>
            <person name="Hu G."/>
            <person name="Li W."/>
            <person name="Zhao G."/>
            <person name="Zhu H."/>
            <person name="Hu X."/>
            <person name="Ji K."/>
            <person name="Xiang X."/>
            <person name="Song Q."/>
            <person name="Yuan D."/>
            <person name="Jin S."/>
            <person name="Zhang L."/>
        </authorList>
    </citation>
    <scope>NUCLEOTIDE SEQUENCE [LARGE SCALE GENOMIC DNA]</scope>
    <source>
        <strain evidence="1">SQ_2022a</strain>
    </source>
</reference>
<proteinExistence type="predicted"/>
<evidence type="ECO:0000313" key="1">
    <source>
        <dbReference type="EMBL" id="KAI8028021.1"/>
    </source>
</evidence>
<dbReference type="EMBL" id="CM045760">
    <property type="protein sequence ID" value="KAI8028021.1"/>
    <property type="molecule type" value="Genomic_DNA"/>
</dbReference>
<name>A0ACC0IRF6_9ERIC</name>
<dbReference type="Proteomes" id="UP001060215">
    <property type="component" value="Chromosome 3"/>
</dbReference>
<organism evidence="1 2">
    <name type="scientific">Camellia lanceoleosa</name>
    <dbReference type="NCBI Taxonomy" id="1840588"/>
    <lineage>
        <taxon>Eukaryota</taxon>
        <taxon>Viridiplantae</taxon>
        <taxon>Streptophyta</taxon>
        <taxon>Embryophyta</taxon>
        <taxon>Tracheophyta</taxon>
        <taxon>Spermatophyta</taxon>
        <taxon>Magnoliopsida</taxon>
        <taxon>eudicotyledons</taxon>
        <taxon>Gunneridae</taxon>
        <taxon>Pentapetalae</taxon>
        <taxon>asterids</taxon>
        <taxon>Ericales</taxon>
        <taxon>Theaceae</taxon>
        <taxon>Camellia</taxon>
    </lineage>
</organism>
<protein>
    <submittedName>
        <fullName evidence="1">Dolichyl-diphosphooligosaccharide--protein glycosyltransferase subunit STT3A</fullName>
    </submittedName>
</protein>
<keyword evidence="2" id="KW-1185">Reference proteome</keyword>